<dbReference type="Pfam" id="PF13843">
    <property type="entry name" value="DDE_Tnp_1_7"/>
    <property type="match status" value="1"/>
</dbReference>
<feature type="non-terminal residue" evidence="4">
    <location>
        <position position="225"/>
    </location>
</feature>
<evidence type="ECO:0000259" key="3">
    <source>
        <dbReference type="Pfam" id="PF13843"/>
    </source>
</evidence>
<evidence type="ECO:0000313" key="5">
    <source>
        <dbReference type="Proteomes" id="UP000838878"/>
    </source>
</evidence>
<evidence type="ECO:0008006" key="6">
    <source>
        <dbReference type="Google" id="ProtNLM"/>
    </source>
</evidence>
<dbReference type="PANTHER" id="PTHR47272">
    <property type="entry name" value="DDE_TNP_1_7 DOMAIN-CONTAINING PROTEIN"/>
    <property type="match status" value="1"/>
</dbReference>
<name>A0A8J9V3M0_9NEOP</name>
<reference evidence="4" key="1">
    <citation type="submission" date="2021-12" db="EMBL/GenBank/DDBJ databases">
        <authorList>
            <person name="Martin H S."/>
        </authorList>
    </citation>
    <scope>NUCLEOTIDE SEQUENCE</scope>
</reference>
<dbReference type="EMBL" id="OV170229">
    <property type="protein sequence ID" value="CAH0731058.1"/>
    <property type="molecule type" value="Genomic_DNA"/>
</dbReference>
<dbReference type="Proteomes" id="UP000838878">
    <property type="component" value="Chromosome 9"/>
</dbReference>
<dbReference type="AlphaFoldDB" id="A0A8J9V3M0"/>
<keyword evidence="5" id="KW-1185">Reference proteome</keyword>
<evidence type="ECO:0000259" key="2">
    <source>
        <dbReference type="Pfam" id="PF10545"/>
    </source>
</evidence>
<protein>
    <recommendedName>
        <fullName evidence="6">MADF domain-containing protein</fullName>
    </recommendedName>
</protein>
<proteinExistence type="predicted"/>
<sequence>MTEYDVDFFISLIEERPVVWDTSNEDNKNKFIKQEAWKNVCKSLFPNFEEKENNEKTKLGRSLNEDQVIQLLGDGNLSDVDEFEDDDDDIQPCVLEDIFTEAEPEPQLLTALEPENIPGSSQPTSRPPSRKRVWKQVPFEDRSHDYAPLPVTPVKTPMEYFADYFDREFFDEIARCTNMYHHRKTGQELKLTSVEISRVFAIHIIIGCIPYPRIPMYWRGIGNWR</sequence>
<organism evidence="4 5">
    <name type="scientific">Brenthis ino</name>
    <name type="common">lesser marbled fritillary</name>
    <dbReference type="NCBI Taxonomy" id="405034"/>
    <lineage>
        <taxon>Eukaryota</taxon>
        <taxon>Metazoa</taxon>
        <taxon>Ecdysozoa</taxon>
        <taxon>Arthropoda</taxon>
        <taxon>Hexapoda</taxon>
        <taxon>Insecta</taxon>
        <taxon>Pterygota</taxon>
        <taxon>Neoptera</taxon>
        <taxon>Endopterygota</taxon>
        <taxon>Lepidoptera</taxon>
        <taxon>Glossata</taxon>
        <taxon>Ditrysia</taxon>
        <taxon>Papilionoidea</taxon>
        <taxon>Nymphalidae</taxon>
        <taxon>Heliconiinae</taxon>
        <taxon>Argynnini</taxon>
        <taxon>Brenthis</taxon>
    </lineage>
</organism>
<dbReference type="Pfam" id="PF10545">
    <property type="entry name" value="MADF_DNA_bdg"/>
    <property type="match status" value="1"/>
</dbReference>
<feature type="domain" description="PiggyBac transposable element-derived protein" evidence="3">
    <location>
        <begin position="156"/>
        <end position="219"/>
    </location>
</feature>
<feature type="domain" description="MADF" evidence="2">
    <location>
        <begin position="9"/>
        <end position="50"/>
    </location>
</feature>
<feature type="region of interest" description="Disordered" evidence="1">
    <location>
        <begin position="111"/>
        <end position="132"/>
    </location>
</feature>
<evidence type="ECO:0000313" key="4">
    <source>
        <dbReference type="EMBL" id="CAH0731058.1"/>
    </source>
</evidence>
<accession>A0A8J9V3M0</accession>
<gene>
    <name evidence="4" type="ORF">BINO364_LOCUS15971</name>
</gene>
<dbReference type="OrthoDB" id="123207at2759"/>
<evidence type="ECO:0000256" key="1">
    <source>
        <dbReference type="SAM" id="MobiDB-lite"/>
    </source>
</evidence>
<dbReference type="PANTHER" id="PTHR47272:SF1">
    <property type="entry name" value="PIGGYBAC TRANSPOSABLE ELEMENT-DERIVED PROTEIN 3-LIKE"/>
    <property type="match status" value="1"/>
</dbReference>
<dbReference type="InterPro" id="IPR029526">
    <property type="entry name" value="PGBD"/>
</dbReference>
<dbReference type="InterPro" id="IPR006578">
    <property type="entry name" value="MADF-dom"/>
</dbReference>